<dbReference type="InterPro" id="IPR003331">
    <property type="entry name" value="UDP_GlcNAc_Epimerase_2_dom"/>
</dbReference>
<dbReference type="Pfam" id="PF02350">
    <property type="entry name" value="Epimerase_2"/>
    <property type="match status" value="1"/>
</dbReference>
<evidence type="ECO:0000259" key="5">
    <source>
        <dbReference type="Pfam" id="PF02350"/>
    </source>
</evidence>
<evidence type="ECO:0000313" key="6">
    <source>
        <dbReference type="EMBL" id="CAB1127826.1"/>
    </source>
</evidence>
<evidence type="ECO:0000313" key="7">
    <source>
        <dbReference type="Proteomes" id="UP000503399"/>
    </source>
</evidence>
<sequence length="357" mass="38370">MIVILYGTRPEAIKLAPVAAALEALAPGRVRRLHTGQHDRLIPHLPPAWRLPPEEHLAVLEPGQSLPRLGARVLEEVGAWLAARRPEAVVVQGDTLSACLGGLAAFLLGIPVAHVEAGLRTGIPDRPFPEETARRTLAAFARWNFAPSPGAAANLAAERTPGRIWVTGNPVVDALLAARPWLPPPPLPPKGRRRRILATLHRRENHPRLPALFAALAGLATARDREVWLPLHPHPAVQAAAQRLAGSRVRLLPPLDYLEWLAALRTADLVLSDSGGVQEEAPVLGVPLLILREETERPEVPAGGHGYLAGTDPARIRALAEAALKGRLPFRRGSPYGDGRAAPRIARLLLANLTADP</sequence>
<dbReference type="SUPFAM" id="SSF53756">
    <property type="entry name" value="UDP-Glycosyltransferase/glycogen phosphorylase"/>
    <property type="match status" value="1"/>
</dbReference>
<dbReference type="Gene3D" id="3.40.50.2000">
    <property type="entry name" value="Glycogen Phosphorylase B"/>
    <property type="match status" value="2"/>
</dbReference>
<dbReference type="PANTHER" id="PTHR43174:SF2">
    <property type="entry name" value="UDP-N-ACETYLGLUCOSAMINE 2-EPIMERASE"/>
    <property type="match status" value="1"/>
</dbReference>
<dbReference type="CDD" id="cd03786">
    <property type="entry name" value="GTB_UDP-GlcNAc_2-Epimerase"/>
    <property type="match status" value="1"/>
</dbReference>
<comment type="similarity">
    <text evidence="2 4">Belongs to the UDP-N-acetylglucosamine 2-epimerase family.</text>
</comment>
<dbReference type="NCBIfam" id="TIGR00236">
    <property type="entry name" value="wecB"/>
    <property type="match status" value="1"/>
</dbReference>
<evidence type="ECO:0000256" key="4">
    <source>
        <dbReference type="RuleBase" id="RU003513"/>
    </source>
</evidence>
<evidence type="ECO:0000256" key="1">
    <source>
        <dbReference type="ARBA" id="ARBA00023235"/>
    </source>
</evidence>
<evidence type="ECO:0000256" key="2">
    <source>
        <dbReference type="ARBA" id="ARBA00038209"/>
    </source>
</evidence>
<keyword evidence="7" id="KW-1185">Reference proteome</keyword>
<dbReference type="GO" id="GO:0008761">
    <property type="term" value="F:UDP-N-acetylglucosamine 2-epimerase activity"/>
    <property type="evidence" value="ECO:0007669"/>
    <property type="project" value="UniProtKB-EC"/>
</dbReference>
<dbReference type="InterPro" id="IPR029767">
    <property type="entry name" value="WecB-like"/>
</dbReference>
<organism evidence="6 7">
    <name type="scientific">Candidatus Hydrogenisulfobacillus filiaventi</name>
    <dbReference type="NCBI Taxonomy" id="2707344"/>
    <lineage>
        <taxon>Bacteria</taxon>
        <taxon>Bacillati</taxon>
        <taxon>Bacillota</taxon>
        <taxon>Clostridia</taxon>
        <taxon>Eubacteriales</taxon>
        <taxon>Clostridiales Family XVII. Incertae Sedis</taxon>
        <taxon>Candidatus Hydrogenisulfobacillus</taxon>
    </lineage>
</organism>
<reference evidence="6 7" key="1">
    <citation type="submission" date="2020-02" db="EMBL/GenBank/DDBJ databases">
        <authorList>
            <person name="Hogendoorn C."/>
        </authorList>
    </citation>
    <scope>NUCLEOTIDE SEQUENCE [LARGE SCALE GENOMIC DNA]</scope>
    <source>
        <strain evidence="6">R501</strain>
    </source>
</reference>
<dbReference type="PANTHER" id="PTHR43174">
    <property type="entry name" value="UDP-N-ACETYLGLUCOSAMINE 2-EPIMERASE"/>
    <property type="match status" value="1"/>
</dbReference>
<protein>
    <recommendedName>
        <fullName evidence="3">UDP-N-acetylglucosamine 2-epimerase (non-hydrolyzing)</fullName>
        <ecNumber evidence="3">5.1.3.14</ecNumber>
    </recommendedName>
</protein>
<dbReference type="AlphaFoldDB" id="A0A6F8ZCR2"/>
<dbReference type="EMBL" id="LR778114">
    <property type="protein sequence ID" value="CAB1127826.1"/>
    <property type="molecule type" value="Genomic_DNA"/>
</dbReference>
<accession>A0A6F8ZCR2</accession>
<keyword evidence="1 4" id="KW-0413">Isomerase</keyword>
<dbReference type="KEGG" id="hfv:R50_0320"/>
<feature type="domain" description="UDP-N-acetylglucosamine 2-epimerase" evidence="5">
    <location>
        <begin position="31"/>
        <end position="349"/>
    </location>
</feature>
<proteinExistence type="inferred from homology"/>
<gene>
    <name evidence="6" type="ORF">R50_0320</name>
</gene>
<evidence type="ECO:0000256" key="3">
    <source>
        <dbReference type="ARBA" id="ARBA00038858"/>
    </source>
</evidence>
<dbReference type="EC" id="5.1.3.14" evidence="3"/>
<name>A0A6F8ZCR2_9FIRM</name>
<dbReference type="Proteomes" id="UP000503399">
    <property type="component" value="Chromosome"/>
</dbReference>